<keyword evidence="2" id="KW-1185">Reference proteome</keyword>
<evidence type="ECO:0000313" key="2">
    <source>
        <dbReference type="Proteomes" id="UP000189777"/>
    </source>
</evidence>
<evidence type="ECO:0000313" key="1">
    <source>
        <dbReference type="EMBL" id="SKC71553.1"/>
    </source>
</evidence>
<dbReference type="AlphaFoldDB" id="A0A1T5L6J0"/>
<dbReference type="RefSeq" id="WP_139820903.1">
    <property type="nucleotide sequence ID" value="NZ_FUZQ01000005.1"/>
</dbReference>
<name>A0A1T5L6J0_9MICO</name>
<proteinExistence type="predicted"/>
<sequence>MAERSGRRPARMRRVAVLAVVALVGVLAGGGVAWAWWQGEATATAPTAAVRAGTVDVQVVGLGNELVGRGGSVTAPALGLTGAVPGSGDSEIITVRNGGSRPTTVTVTPTRTGSLGTSFTTSASFGAADTGTGCGAGNGTSTTIPAGGTAALCVTVALSASAPSTVQGQAGGVSVALAASLGGTAWTDTGTVVSGAVSAGTVPAPALSCGALGLVSVTFNWTAVPSASRYQFTFGPAATPATVQVPAGTTTYQVTGVAANASARVRAERVFTGGVVWTSVPSDPRTYSIALGLIGTCS</sequence>
<organism evidence="1 2">
    <name type="scientific">Krasilnikoviella flava</name>
    <dbReference type="NCBI Taxonomy" id="526729"/>
    <lineage>
        <taxon>Bacteria</taxon>
        <taxon>Bacillati</taxon>
        <taxon>Actinomycetota</taxon>
        <taxon>Actinomycetes</taxon>
        <taxon>Micrococcales</taxon>
        <taxon>Promicromonosporaceae</taxon>
        <taxon>Krasilnikoviella</taxon>
    </lineage>
</organism>
<accession>A0A1T5L6J0</accession>
<protein>
    <submittedName>
        <fullName evidence="1">Uncharacterized protein</fullName>
    </submittedName>
</protein>
<dbReference type="Proteomes" id="UP000189777">
    <property type="component" value="Unassembled WGS sequence"/>
</dbReference>
<dbReference type="OrthoDB" id="3790724at2"/>
<dbReference type="STRING" id="526729.SAMN04324258_3014"/>
<reference evidence="1 2" key="1">
    <citation type="submission" date="2017-02" db="EMBL/GenBank/DDBJ databases">
        <authorList>
            <person name="Peterson S.W."/>
        </authorList>
    </citation>
    <scope>NUCLEOTIDE SEQUENCE [LARGE SCALE GENOMIC DNA]</scope>
    <source>
        <strain evidence="1 2">DSM 21481</strain>
    </source>
</reference>
<gene>
    <name evidence="1" type="ORF">SAMN04324258_3014</name>
</gene>
<dbReference type="EMBL" id="FUZQ01000005">
    <property type="protein sequence ID" value="SKC71553.1"/>
    <property type="molecule type" value="Genomic_DNA"/>
</dbReference>